<feature type="transmembrane region" description="Helical" evidence="6">
    <location>
        <begin position="392"/>
        <end position="417"/>
    </location>
</feature>
<feature type="transmembrane region" description="Helical" evidence="6">
    <location>
        <begin position="152"/>
        <end position="169"/>
    </location>
</feature>
<dbReference type="PANTHER" id="PTHR12778">
    <property type="entry name" value="SOLUTE CARRIER FAMILY 33 ACETYL-COA TRANSPORTER -RELATED"/>
    <property type="match status" value="1"/>
</dbReference>
<evidence type="ECO:0000256" key="6">
    <source>
        <dbReference type="SAM" id="Phobius"/>
    </source>
</evidence>
<dbReference type="NCBIfam" id="TIGR00901">
    <property type="entry name" value="2A0125"/>
    <property type="match status" value="1"/>
</dbReference>
<dbReference type="GO" id="GO:0016020">
    <property type="term" value="C:membrane"/>
    <property type="evidence" value="ECO:0007669"/>
    <property type="project" value="UniProtKB-SubCell"/>
</dbReference>
<dbReference type="GO" id="GO:0035348">
    <property type="term" value="P:acetyl-CoA transmembrane transport"/>
    <property type="evidence" value="ECO:0007669"/>
    <property type="project" value="InterPro"/>
</dbReference>
<keyword evidence="2" id="KW-0813">Transport</keyword>
<dbReference type="SUPFAM" id="SSF103473">
    <property type="entry name" value="MFS general substrate transporter"/>
    <property type="match status" value="1"/>
</dbReference>
<dbReference type="PANTHER" id="PTHR12778:SF10">
    <property type="entry name" value="MAJOR FACILITATOR SUPERFAMILY DOMAIN-CONTAINING PROTEIN 3"/>
    <property type="match status" value="1"/>
</dbReference>
<sequence>VRGWRYYFQSKIISLFFLGFSAGLPFPLVYSTLSAWLEEANIERSTISTFAWLGFAYSFKFLWSPLVDSLPIPLLTRWLGRRRSWLLASQMGLGISIFVLSTIDPIYAIGAFTMVAILVALLSATQDIALDAYRIEIAAIDMQGLLAAAYQYGYRIAFAFGTAGALLIAEFGSWATSYKVMAICMTIGIVTTLLSKEPETVVSVLSRRKGTKLQRLNQWTSEAVIGPFKDFMKRYGAWTFTLFAFIALFRISDYVMGILANPFYLDIGFSKTEIASVTKIYGLGIIMLGVAGGAAAILKFGVARCIIIATILIASTNLFFVGMAISGASLKMLVVTITADNFANGFAGTVFIAYLSSLTNVSFSATQYALLTSVSTFLGKFTAGYSGNIQEAIGWAGFFLYAAALGLPAIILSIVIARGYKKINSSNE</sequence>
<dbReference type="InterPro" id="IPR024371">
    <property type="entry name" value="AcetylCoA_trans_1-like"/>
</dbReference>
<feature type="transmembrane region" description="Helical" evidence="6">
    <location>
        <begin position="106"/>
        <end position="124"/>
    </location>
</feature>
<feature type="transmembrane region" description="Helical" evidence="6">
    <location>
        <begin position="305"/>
        <end position="326"/>
    </location>
</feature>
<name>A0A381QKL7_9ZZZZ</name>
<feature type="transmembrane region" description="Helical" evidence="6">
    <location>
        <begin position="45"/>
        <end position="63"/>
    </location>
</feature>
<protein>
    <recommendedName>
        <fullName evidence="8">Major facilitator superfamily (MFS) profile domain-containing protein</fullName>
    </recommendedName>
</protein>
<feature type="transmembrane region" description="Helical" evidence="6">
    <location>
        <begin position="84"/>
        <end position="100"/>
    </location>
</feature>
<dbReference type="Gene3D" id="1.20.1250.20">
    <property type="entry name" value="MFS general substrate transporter like domains"/>
    <property type="match status" value="1"/>
</dbReference>
<keyword evidence="3 6" id="KW-0812">Transmembrane</keyword>
<evidence type="ECO:0000256" key="3">
    <source>
        <dbReference type="ARBA" id="ARBA00022692"/>
    </source>
</evidence>
<evidence type="ECO:0000256" key="5">
    <source>
        <dbReference type="ARBA" id="ARBA00023136"/>
    </source>
</evidence>
<evidence type="ECO:0008006" key="8">
    <source>
        <dbReference type="Google" id="ProtNLM"/>
    </source>
</evidence>
<feature type="transmembrane region" description="Helical" evidence="6">
    <location>
        <begin position="332"/>
        <end position="356"/>
    </location>
</feature>
<feature type="transmembrane region" description="Helical" evidence="6">
    <location>
        <begin position="12"/>
        <end position="33"/>
    </location>
</feature>
<dbReference type="GO" id="GO:0008521">
    <property type="term" value="F:acetyl-CoA transmembrane transporter activity"/>
    <property type="evidence" value="ECO:0007669"/>
    <property type="project" value="InterPro"/>
</dbReference>
<organism evidence="7">
    <name type="scientific">marine metagenome</name>
    <dbReference type="NCBI Taxonomy" id="408172"/>
    <lineage>
        <taxon>unclassified sequences</taxon>
        <taxon>metagenomes</taxon>
        <taxon>ecological metagenomes</taxon>
    </lineage>
</organism>
<reference evidence="7" key="1">
    <citation type="submission" date="2018-05" db="EMBL/GenBank/DDBJ databases">
        <authorList>
            <person name="Lanie J.A."/>
            <person name="Ng W.-L."/>
            <person name="Kazmierczak K.M."/>
            <person name="Andrzejewski T.M."/>
            <person name="Davidsen T.M."/>
            <person name="Wayne K.J."/>
            <person name="Tettelin H."/>
            <person name="Glass J.I."/>
            <person name="Rusch D."/>
            <person name="Podicherti R."/>
            <person name="Tsui H.-C.T."/>
            <person name="Winkler M.E."/>
        </authorList>
    </citation>
    <scope>NUCLEOTIDE SEQUENCE</scope>
</reference>
<dbReference type="AlphaFoldDB" id="A0A381QKL7"/>
<dbReference type="InterPro" id="IPR004752">
    <property type="entry name" value="AmpG_permease/AT-1"/>
</dbReference>
<comment type="subcellular location">
    <subcellularLocation>
        <location evidence="1">Membrane</location>
        <topology evidence="1">Multi-pass membrane protein</topology>
    </subcellularLocation>
</comment>
<dbReference type="Pfam" id="PF13000">
    <property type="entry name" value="Acatn"/>
    <property type="match status" value="1"/>
</dbReference>
<keyword evidence="4 6" id="KW-1133">Transmembrane helix</keyword>
<keyword evidence="5 6" id="KW-0472">Membrane</keyword>
<evidence type="ECO:0000256" key="1">
    <source>
        <dbReference type="ARBA" id="ARBA00004141"/>
    </source>
</evidence>
<proteinExistence type="predicted"/>
<evidence type="ECO:0000256" key="4">
    <source>
        <dbReference type="ARBA" id="ARBA00022989"/>
    </source>
</evidence>
<feature type="non-terminal residue" evidence="7">
    <location>
        <position position="1"/>
    </location>
</feature>
<accession>A0A381QKL7</accession>
<evidence type="ECO:0000256" key="2">
    <source>
        <dbReference type="ARBA" id="ARBA00022448"/>
    </source>
</evidence>
<dbReference type="EMBL" id="UINC01001342">
    <property type="protein sequence ID" value="SUZ78143.1"/>
    <property type="molecule type" value="Genomic_DNA"/>
</dbReference>
<evidence type="ECO:0000313" key="7">
    <source>
        <dbReference type="EMBL" id="SUZ78143.1"/>
    </source>
</evidence>
<dbReference type="InterPro" id="IPR036259">
    <property type="entry name" value="MFS_trans_sf"/>
</dbReference>
<gene>
    <name evidence="7" type="ORF">METZ01_LOCUS30997</name>
</gene>
<feature type="transmembrane region" description="Helical" evidence="6">
    <location>
        <begin position="280"/>
        <end position="298"/>
    </location>
</feature>
<feature type="transmembrane region" description="Helical" evidence="6">
    <location>
        <begin position="237"/>
        <end position="260"/>
    </location>
</feature>